<comment type="caution">
    <text evidence="1">The sequence shown here is derived from an EMBL/GenBank/DDBJ whole genome shotgun (WGS) entry which is preliminary data.</text>
</comment>
<gene>
    <name evidence="1" type="ORF">DWW24_10995</name>
</gene>
<protein>
    <recommendedName>
        <fullName evidence="3">HK97 gp10 family phage protein</fullName>
    </recommendedName>
</protein>
<accession>A0A412WEZ0</accession>
<evidence type="ECO:0000313" key="2">
    <source>
        <dbReference type="Proteomes" id="UP000283426"/>
    </source>
</evidence>
<sequence>MKSGLSYSKNEFNQVLGILDESIGRVEEAIKFTLKTVVGGKAVAHAKSYGNFTDRTGNLRSSIGYVLAKDGDIIDVGGFESISGPEGNNGEGISEGKKYAEELGKSSGSGYTLIIVAGMNYAEYVEAKGYNVLTETESYLVSQINDVIDRILKQAGFKK</sequence>
<evidence type="ECO:0008006" key="3">
    <source>
        <dbReference type="Google" id="ProtNLM"/>
    </source>
</evidence>
<dbReference type="Proteomes" id="UP000283426">
    <property type="component" value="Unassembled WGS sequence"/>
</dbReference>
<name>A0A412WEZ0_9BACT</name>
<evidence type="ECO:0000313" key="1">
    <source>
        <dbReference type="EMBL" id="RGV25778.1"/>
    </source>
</evidence>
<proteinExistence type="predicted"/>
<organism evidence="1 2">
    <name type="scientific">Odoribacter splanchnicus</name>
    <dbReference type="NCBI Taxonomy" id="28118"/>
    <lineage>
        <taxon>Bacteria</taxon>
        <taxon>Pseudomonadati</taxon>
        <taxon>Bacteroidota</taxon>
        <taxon>Bacteroidia</taxon>
        <taxon>Bacteroidales</taxon>
        <taxon>Odoribacteraceae</taxon>
        <taxon>Odoribacter</taxon>
    </lineage>
</organism>
<dbReference type="EMBL" id="QRYW01000021">
    <property type="protein sequence ID" value="RGV25778.1"/>
    <property type="molecule type" value="Genomic_DNA"/>
</dbReference>
<dbReference type="RefSeq" id="WP_118108150.1">
    <property type="nucleotide sequence ID" value="NZ_QRYW01000021.1"/>
</dbReference>
<dbReference type="AlphaFoldDB" id="A0A412WEZ0"/>
<reference evidence="1 2" key="1">
    <citation type="submission" date="2018-08" db="EMBL/GenBank/DDBJ databases">
        <title>A genome reference for cultivated species of the human gut microbiota.</title>
        <authorList>
            <person name="Zou Y."/>
            <person name="Xue W."/>
            <person name="Luo G."/>
        </authorList>
    </citation>
    <scope>NUCLEOTIDE SEQUENCE [LARGE SCALE GENOMIC DNA]</scope>
    <source>
        <strain evidence="1 2">AF14-6AC</strain>
    </source>
</reference>